<evidence type="ECO:0000256" key="8">
    <source>
        <dbReference type="ARBA" id="ARBA00023136"/>
    </source>
</evidence>
<evidence type="ECO:0000256" key="4">
    <source>
        <dbReference type="ARBA" id="ARBA00022692"/>
    </source>
</evidence>
<keyword evidence="9 14" id="KW-0675">Receptor</keyword>
<feature type="transmembrane region" description="Helical" evidence="12">
    <location>
        <begin position="736"/>
        <end position="760"/>
    </location>
</feature>
<name>A0AA47MIX9_MERPO</name>
<evidence type="ECO:0000256" key="5">
    <source>
        <dbReference type="ARBA" id="ARBA00022729"/>
    </source>
</evidence>
<dbReference type="PANTHER" id="PTHR24061">
    <property type="entry name" value="CALCIUM-SENSING RECEPTOR-RELATED"/>
    <property type="match status" value="1"/>
</dbReference>
<dbReference type="AlphaFoldDB" id="A0AA47MIX9"/>
<keyword evidence="11" id="KW-0807">Transducer</keyword>
<evidence type="ECO:0000256" key="9">
    <source>
        <dbReference type="ARBA" id="ARBA00023170"/>
    </source>
</evidence>
<feature type="domain" description="G-protein coupled receptors family 3 profile" evidence="13">
    <location>
        <begin position="666"/>
        <end position="766"/>
    </location>
</feature>
<keyword evidence="5" id="KW-0732">Signal</keyword>
<dbReference type="PRINTS" id="PR00248">
    <property type="entry name" value="GPCRMGR"/>
</dbReference>
<evidence type="ECO:0000256" key="10">
    <source>
        <dbReference type="ARBA" id="ARBA00023180"/>
    </source>
</evidence>
<dbReference type="EMBL" id="JAOPHQ010003982">
    <property type="protein sequence ID" value="KAK0141163.1"/>
    <property type="molecule type" value="Genomic_DNA"/>
</dbReference>
<dbReference type="FunFam" id="3.40.50.2300:FF:000016">
    <property type="entry name" value="Taste 1 receptor member 2"/>
    <property type="match status" value="2"/>
</dbReference>
<protein>
    <submittedName>
        <fullName evidence="14">Extracellular calcium-sensing receptor</fullName>
    </submittedName>
</protein>
<evidence type="ECO:0000259" key="13">
    <source>
        <dbReference type="PROSITE" id="PS50259"/>
    </source>
</evidence>
<reference evidence="14" key="1">
    <citation type="journal article" date="2023" name="Front. Mar. Sci.">
        <title>A new Merluccius polli reference genome to investigate the effects of global change in West African waters.</title>
        <authorList>
            <person name="Mateo J.L."/>
            <person name="Blanco-Fernandez C."/>
            <person name="Garcia-Vazquez E."/>
            <person name="Machado-Schiaffino G."/>
        </authorList>
    </citation>
    <scope>NUCLEOTIDE SEQUENCE</scope>
    <source>
        <strain evidence="14">C29</strain>
        <tissue evidence="14">Fin</tissue>
    </source>
</reference>
<evidence type="ECO:0000313" key="15">
    <source>
        <dbReference type="Proteomes" id="UP001174136"/>
    </source>
</evidence>
<dbReference type="Pfam" id="PF07562">
    <property type="entry name" value="NCD3G"/>
    <property type="match status" value="1"/>
</dbReference>
<dbReference type="InterPro" id="IPR000068">
    <property type="entry name" value="GPCR_3_Ca_sens_rcpt-rel"/>
</dbReference>
<feature type="transmembrane region" description="Helical" evidence="12">
    <location>
        <begin position="20"/>
        <end position="41"/>
    </location>
</feature>
<keyword evidence="15" id="KW-1185">Reference proteome</keyword>
<dbReference type="PANTHER" id="PTHR24061:SF528">
    <property type="entry name" value="C-FAMILY ODORANT RECEPTOR OLFCD2-RELATED"/>
    <property type="match status" value="1"/>
</dbReference>
<dbReference type="Pfam" id="PF00003">
    <property type="entry name" value="7tm_3"/>
    <property type="match status" value="1"/>
</dbReference>
<comment type="subcellular location">
    <subcellularLocation>
        <location evidence="1">Cell membrane</location>
        <topology evidence="1">Multi-pass membrane protein</topology>
    </subcellularLocation>
</comment>
<comment type="caution">
    <text evidence="14">The sequence shown here is derived from an EMBL/GenBank/DDBJ whole genome shotgun (WGS) entry which is preliminary data.</text>
</comment>
<dbReference type="Proteomes" id="UP001174136">
    <property type="component" value="Unassembled WGS sequence"/>
</dbReference>
<feature type="transmembrane region" description="Helical" evidence="12">
    <location>
        <begin position="665"/>
        <end position="689"/>
    </location>
</feature>
<keyword evidence="8 12" id="KW-0472">Membrane</keyword>
<dbReference type="InterPro" id="IPR000337">
    <property type="entry name" value="GPCR_3"/>
</dbReference>
<dbReference type="InterPro" id="IPR001828">
    <property type="entry name" value="ANF_lig-bd_rcpt"/>
</dbReference>
<accession>A0AA47MIX9</accession>
<dbReference type="InterPro" id="IPR004073">
    <property type="entry name" value="GPCR_3_vmron_rcpt_2"/>
</dbReference>
<dbReference type="Pfam" id="PF01094">
    <property type="entry name" value="ANF_receptor"/>
    <property type="match status" value="2"/>
</dbReference>
<dbReference type="GO" id="GO:0004930">
    <property type="term" value="F:G protein-coupled receptor activity"/>
    <property type="evidence" value="ECO:0007669"/>
    <property type="project" value="UniProtKB-KW"/>
</dbReference>
<organism evidence="14 15">
    <name type="scientific">Merluccius polli</name>
    <name type="common">Benguela hake</name>
    <name type="synonym">Merluccius cadenati</name>
    <dbReference type="NCBI Taxonomy" id="89951"/>
    <lineage>
        <taxon>Eukaryota</taxon>
        <taxon>Metazoa</taxon>
        <taxon>Chordata</taxon>
        <taxon>Craniata</taxon>
        <taxon>Vertebrata</taxon>
        <taxon>Euteleostomi</taxon>
        <taxon>Actinopterygii</taxon>
        <taxon>Neopterygii</taxon>
        <taxon>Teleostei</taxon>
        <taxon>Neoteleostei</taxon>
        <taxon>Acanthomorphata</taxon>
        <taxon>Zeiogadaria</taxon>
        <taxon>Gadariae</taxon>
        <taxon>Gadiformes</taxon>
        <taxon>Gadoidei</taxon>
        <taxon>Merlucciidae</taxon>
        <taxon>Merluccius</taxon>
    </lineage>
</organism>
<evidence type="ECO:0000256" key="11">
    <source>
        <dbReference type="ARBA" id="ARBA00023224"/>
    </source>
</evidence>
<dbReference type="Gene3D" id="3.40.50.2300">
    <property type="match status" value="4"/>
</dbReference>
<evidence type="ECO:0000256" key="3">
    <source>
        <dbReference type="ARBA" id="ARBA00022475"/>
    </source>
</evidence>
<evidence type="ECO:0000256" key="1">
    <source>
        <dbReference type="ARBA" id="ARBA00004651"/>
    </source>
</evidence>
<evidence type="ECO:0000256" key="6">
    <source>
        <dbReference type="ARBA" id="ARBA00022989"/>
    </source>
</evidence>
<evidence type="ECO:0000256" key="12">
    <source>
        <dbReference type="SAM" id="Phobius"/>
    </source>
</evidence>
<feature type="transmembrane region" description="Helical" evidence="12">
    <location>
        <begin position="1209"/>
        <end position="1226"/>
    </location>
</feature>
<dbReference type="InterPro" id="IPR017978">
    <property type="entry name" value="GPCR_3_C"/>
</dbReference>
<dbReference type="FunFam" id="2.10.50.30:FF:000002">
    <property type="entry name" value="Vomeronasal 2 receptor, h1"/>
    <property type="match status" value="1"/>
</dbReference>
<keyword evidence="6 12" id="KW-1133">Transmembrane helix</keyword>
<keyword evidence="10" id="KW-0325">Glycoprotein</keyword>
<dbReference type="Gene3D" id="2.10.50.30">
    <property type="entry name" value="GPCR, family 3, nine cysteines domain"/>
    <property type="match status" value="1"/>
</dbReference>
<dbReference type="GO" id="GO:0005886">
    <property type="term" value="C:plasma membrane"/>
    <property type="evidence" value="ECO:0007669"/>
    <property type="project" value="UniProtKB-SubCell"/>
</dbReference>
<proteinExistence type="inferred from homology"/>
<evidence type="ECO:0000256" key="7">
    <source>
        <dbReference type="ARBA" id="ARBA00023040"/>
    </source>
</evidence>
<dbReference type="InterPro" id="IPR028082">
    <property type="entry name" value="Peripla_BP_I"/>
</dbReference>
<evidence type="ECO:0000313" key="14">
    <source>
        <dbReference type="EMBL" id="KAK0141163.1"/>
    </source>
</evidence>
<gene>
    <name evidence="14" type="primary">CASR_6</name>
    <name evidence="14" type="ORF">N1851_021844</name>
</gene>
<comment type="similarity">
    <text evidence="2">Belongs to the G-protein coupled receptor 3 family.</text>
</comment>
<keyword evidence="7" id="KW-0297">G-protein coupled receptor</keyword>
<feature type="transmembrane region" description="Helical" evidence="12">
    <location>
        <begin position="704"/>
        <end position="724"/>
    </location>
</feature>
<dbReference type="SUPFAM" id="SSF53822">
    <property type="entry name" value="Periplasmic binding protein-like I"/>
    <property type="match status" value="2"/>
</dbReference>
<dbReference type="PROSITE" id="PS50259">
    <property type="entry name" value="G_PROTEIN_RECEP_F3_4"/>
    <property type="match status" value="1"/>
</dbReference>
<keyword evidence="4 12" id="KW-0812">Transmembrane</keyword>
<keyword evidence="3" id="KW-1003">Cell membrane</keyword>
<dbReference type="InterPro" id="IPR038550">
    <property type="entry name" value="GPCR_3_9-Cys_sf"/>
</dbReference>
<evidence type="ECO:0000256" key="2">
    <source>
        <dbReference type="ARBA" id="ARBA00007242"/>
    </source>
</evidence>
<dbReference type="PRINTS" id="PR01535">
    <property type="entry name" value="VOMERONASL2R"/>
</dbReference>
<dbReference type="InterPro" id="IPR011500">
    <property type="entry name" value="GPCR_3_9-Cys_dom"/>
</dbReference>
<sequence>MESYVIHNTYVDILRMTTSLVFWGRTLSLGLVVLCLALAFCESADGLLQRHGPVVPETGGKVEIRDLSDVGNATDSVECVLRGTPRPPVFTLEGDYLIGGAFSIHYYMKTIKNNYTSLPEPLECTGSMDTRELRISRAMAFAIDEINNSSDILPGITLGYQIHDTCASVPLTVQVAFQFTNDPQPLSDNSKVCSQSGSVLAIIGDSGSTQCISISRIVGPFDIPLVSHFATCACLSDRTQYPTFFRTIPSDQFQADALAKLVKYFGWTWIGAVRSNSDYGNNGMASFLRAAQKEGICVEYSESFNRNDPQSKIRQVADVIRSSTAMVVVAFTATGDLRFLLEELTRHPSPPRQWIGSEAWVTDPEVQRFQICAGAIGFAIPQSVIPGFREYIMDLSPAKVAASHLLTEFWEGAFNCKLEKREITIHPGSSDRVCDGTEDIQKLQNPYTDTSQLRITNMVYKAVYAIAHAIHNLVCKKINFTVQCDRLIRIEPLQVLDQLKMVHFSRNGYHVSFDANGDPVAFYELINWQKNDNGGLEFVTVGHYDDSLSPGQKFNIKREIIWVNGGTKAGRTILSFLLYFDFTTPFRNVKVPGSVCSDSCPPGTRKVLLKGKPVCCYDCVTCAEGEISNTSDSSDCSPCPKEFWPNAEKNMCLPKPVEFLSFHEVLGIILTSFSVGGACLTIVTAIVFFQHRASAIVRANNSELSFLLLFSLTLCFLCSLTFIGRPSDWSCMLRHTAFGITFVLCISCVLGKTIVVLMAFKATIPDDLLQRHGPAGPETGDKVGIRDLSDAGNATDSVKCMLRGTPRPAAFTRDGDYLIGGVFSIHYNMKTVKNNYTSLPEPRECTGSMNTREMRFSRAMVFAVEEINNSSDLLPGITLGYQIHDSCASVPVAVQVAFQLANGLQQLYDSKKGCLRSGRVTAVVGESGSTPSISMSRIIGPFDIPQVSHFATCACLSDRTQYPTFFRTIPSDQFQADALAKLVKHFGWTWIGAVRSNSDYGNNGMASFLRAAHKEGICVEYSESFNRNDPQSKIQQVADIIRRSTALIVVAFTAAGDMRILLEELARKPFPPRQWIGSEAWVTGPEMLRFGFCAGSIGFGIPQSVIPGLREYLLDLSPAKVAVSQLLTELWEGAFNCQLQKKAGSSDRVCDGTEDIQKFQNTYTDTSQLRITNMVYKAVYAIAHAIHNLVCKKINSTIQCDQFIKVEPVQVIKYIYIYIYILFFFFF</sequence>